<evidence type="ECO:0000313" key="9">
    <source>
        <dbReference type="Proteomes" id="UP000620124"/>
    </source>
</evidence>
<feature type="binding site" evidence="6">
    <location>
        <position position="67"/>
    </location>
    <ligand>
        <name>Zn(2+)</name>
        <dbReference type="ChEBI" id="CHEBI:29105"/>
    </ligand>
</feature>
<dbReference type="OrthoDB" id="529367at2759"/>
<accession>A0A8H6YL51</accession>
<dbReference type="AlphaFoldDB" id="A0A8H6YL51"/>
<reference evidence="8" key="1">
    <citation type="submission" date="2020-05" db="EMBL/GenBank/DDBJ databases">
        <title>Mycena genomes resolve the evolution of fungal bioluminescence.</title>
        <authorList>
            <person name="Tsai I.J."/>
        </authorList>
    </citation>
    <scope>NUCLEOTIDE SEQUENCE</scope>
    <source>
        <strain evidence="8">CCC161011</strain>
    </source>
</reference>
<protein>
    <submittedName>
        <fullName evidence="8">Uncharacterized protein</fullName>
    </submittedName>
</protein>
<dbReference type="PANTHER" id="PTHR20855">
    <property type="entry name" value="ADIPOR/PROGESTIN RECEPTOR-RELATED"/>
    <property type="match status" value="1"/>
</dbReference>
<sequence>MISSRLEVFPTEHVFVNSWISPLVQVLCYPFQMTSRTTFAPAVADAILLRTFLIGALACFLCSSVFHSSLCHSHKVAVFMNRIDYFGILALGTVNFFPTFHYAFFCNPKLRNIYIALMTMSGSAGIYMACSPIYATPAYRRARTYTFFACGGAAILPFVHAIWKTGGMCPSVHTYSTLLKSNETSGPKQARPCPSAGSEWKSCSTSEVLCCTLNDSLKVSRQAPSITSFGSSHQIFHICSMFAVLSHWIAIGQGFRYRYGNQGGVCP</sequence>
<feature type="transmembrane region" description="Helical" evidence="7">
    <location>
        <begin position="83"/>
        <end position="105"/>
    </location>
</feature>
<keyword evidence="5 7" id="KW-0472">Membrane</keyword>
<keyword evidence="6" id="KW-0479">Metal-binding</keyword>
<name>A0A8H6YL51_9AGAR</name>
<dbReference type="GO" id="GO:0046872">
    <property type="term" value="F:metal ion binding"/>
    <property type="evidence" value="ECO:0007669"/>
    <property type="project" value="UniProtKB-KW"/>
</dbReference>
<evidence type="ECO:0000313" key="8">
    <source>
        <dbReference type="EMBL" id="KAF7360706.1"/>
    </source>
</evidence>
<evidence type="ECO:0000256" key="3">
    <source>
        <dbReference type="ARBA" id="ARBA00022692"/>
    </source>
</evidence>
<evidence type="ECO:0000256" key="5">
    <source>
        <dbReference type="ARBA" id="ARBA00023136"/>
    </source>
</evidence>
<dbReference type="GO" id="GO:0016020">
    <property type="term" value="C:membrane"/>
    <property type="evidence" value="ECO:0007669"/>
    <property type="project" value="UniProtKB-SubCell"/>
</dbReference>
<comment type="caution">
    <text evidence="8">The sequence shown here is derived from an EMBL/GenBank/DDBJ whole genome shotgun (WGS) entry which is preliminary data.</text>
</comment>
<evidence type="ECO:0000256" key="4">
    <source>
        <dbReference type="ARBA" id="ARBA00022989"/>
    </source>
</evidence>
<feature type="transmembrane region" description="Helical" evidence="7">
    <location>
        <begin position="142"/>
        <end position="163"/>
    </location>
</feature>
<dbReference type="Proteomes" id="UP000620124">
    <property type="component" value="Unassembled WGS sequence"/>
</dbReference>
<feature type="transmembrane region" description="Helical" evidence="7">
    <location>
        <begin position="111"/>
        <end position="130"/>
    </location>
</feature>
<feature type="transmembrane region" description="Helical" evidence="7">
    <location>
        <begin position="47"/>
        <end position="71"/>
    </location>
</feature>
<dbReference type="PANTHER" id="PTHR20855:SF52">
    <property type="entry name" value="ADIPONECTIN RECEPTOR PROTEIN"/>
    <property type="match status" value="1"/>
</dbReference>
<organism evidence="8 9">
    <name type="scientific">Mycena venus</name>
    <dbReference type="NCBI Taxonomy" id="2733690"/>
    <lineage>
        <taxon>Eukaryota</taxon>
        <taxon>Fungi</taxon>
        <taxon>Dikarya</taxon>
        <taxon>Basidiomycota</taxon>
        <taxon>Agaricomycotina</taxon>
        <taxon>Agaricomycetes</taxon>
        <taxon>Agaricomycetidae</taxon>
        <taxon>Agaricales</taxon>
        <taxon>Marasmiineae</taxon>
        <taxon>Mycenaceae</taxon>
        <taxon>Mycena</taxon>
    </lineage>
</organism>
<keyword evidence="9" id="KW-1185">Reference proteome</keyword>
<evidence type="ECO:0000256" key="7">
    <source>
        <dbReference type="SAM" id="Phobius"/>
    </source>
</evidence>
<keyword evidence="6" id="KW-0862">Zinc</keyword>
<evidence type="ECO:0000256" key="1">
    <source>
        <dbReference type="ARBA" id="ARBA00004141"/>
    </source>
</evidence>
<comment type="similarity">
    <text evidence="2">Belongs to the ADIPOR family.</text>
</comment>
<evidence type="ECO:0000256" key="2">
    <source>
        <dbReference type="ARBA" id="ARBA00007018"/>
    </source>
</evidence>
<dbReference type="GO" id="GO:0006882">
    <property type="term" value="P:intracellular zinc ion homeostasis"/>
    <property type="evidence" value="ECO:0007669"/>
    <property type="project" value="TreeGrafter"/>
</dbReference>
<dbReference type="GO" id="GO:0038023">
    <property type="term" value="F:signaling receptor activity"/>
    <property type="evidence" value="ECO:0007669"/>
    <property type="project" value="TreeGrafter"/>
</dbReference>
<proteinExistence type="inferred from homology"/>
<dbReference type="Pfam" id="PF03006">
    <property type="entry name" value="HlyIII"/>
    <property type="match status" value="1"/>
</dbReference>
<evidence type="ECO:0000256" key="6">
    <source>
        <dbReference type="PIRSR" id="PIRSR604254-1"/>
    </source>
</evidence>
<dbReference type="EMBL" id="JACAZI010000005">
    <property type="protein sequence ID" value="KAF7360706.1"/>
    <property type="molecule type" value="Genomic_DNA"/>
</dbReference>
<comment type="subcellular location">
    <subcellularLocation>
        <location evidence="1">Membrane</location>
        <topology evidence="1">Multi-pass membrane protein</topology>
    </subcellularLocation>
</comment>
<keyword evidence="3 7" id="KW-0812">Transmembrane</keyword>
<keyword evidence="4 7" id="KW-1133">Transmembrane helix</keyword>
<gene>
    <name evidence="8" type="ORF">MVEN_00802500</name>
</gene>
<dbReference type="InterPro" id="IPR004254">
    <property type="entry name" value="AdipoR/HlyIII-related"/>
</dbReference>